<dbReference type="GO" id="GO:0006144">
    <property type="term" value="P:purine nucleobase metabolic process"/>
    <property type="evidence" value="ECO:0007669"/>
    <property type="project" value="UniProtKB-KW"/>
</dbReference>
<dbReference type="Proteomes" id="UP000214603">
    <property type="component" value="Unassembled WGS sequence"/>
</dbReference>
<evidence type="ECO:0000256" key="2">
    <source>
        <dbReference type="ARBA" id="ARBA00004754"/>
    </source>
</evidence>
<keyword evidence="4" id="KW-0659">Purine metabolism</keyword>
<evidence type="ECO:0000256" key="4">
    <source>
        <dbReference type="ARBA" id="ARBA00022631"/>
    </source>
</evidence>
<dbReference type="InterPro" id="IPR018020">
    <property type="entry name" value="OHCU_decarboxylase"/>
</dbReference>
<comment type="catalytic activity">
    <reaction evidence="1">
        <text>5-hydroxy-2-oxo-4-ureido-2,5-dihydro-1H-imidazole-5-carboxylate + H(+) = (S)-allantoin + CO2</text>
        <dbReference type="Rhea" id="RHEA:26301"/>
        <dbReference type="ChEBI" id="CHEBI:15378"/>
        <dbReference type="ChEBI" id="CHEBI:15678"/>
        <dbReference type="ChEBI" id="CHEBI:16526"/>
        <dbReference type="ChEBI" id="CHEBI:58639"/>
        <dbReference type="EC" id="4.1.1.97"/>
    </reaction>
</comment>
<dbReference type="GO" id="GO:0051997">
    <property type="term" value="F:2-oxo-4-hydroxy-4-carboxy-5-ureidoimidazoline decarboxylase activity"/>
    <property type="evidence" value="ECO:0007669"/>
    <property type="project" value="UniProtKB-EC"/>
</dbReference>
<sequence length="180" mass="19764">MTPTASPTLTLDDLSDMPQAEFTACLGDIFEHSPWIAEQAWQARPYADVAALHAAMVAAVDAAGPQRQLALIAAHPELAGKEAARGTLTQNSTQEQRGAGLDQCSAEELQRLRGLNAAYRERHGFPFVIAVKGLDRYQIMAAMEARLQHDRDTELRTCLREIGKIARLRLQARFGQEAAQ</sequence>
<gene>
    <name evidence="8" type="primary">uraD</name>
    <name evidence="8" type="ORF">CEY11_05265</name>
</gene>
<proteinExistence type="predicted"/>
<evidence type="ECO:0000256" key="6">
    <source>
        <dbReference type="ARBA" id="ARBA00023239"/>
    </source>
</evidence>
<dbReference type="Pfam" id="PF09349">
    <property type="entry name" value="OHCU_decarbox"/>
    <property type="match status" value="1"/>
</dbReference>
<evidence type="ECO:0000256" key="5">
    <source>
        <dbReference type="ARBA" id="ARBA00022793"/>
    </source>
</evidence>
<dbReference type="PANTHER" id="PTHR43466:SF1">
    <property type="entry name" value="2-OXO-4-HYDROXY-4-CARBOXY-5-UREIDOIMIDAZOLINE DECARBOXYLASE-RELATED"/>
    <property type="match status" value="1"/>
</dbReference>
<evidence type="ECO:0000313" key="9">
    <source>
        <dbReference type="Proteomes" id="UP000214603"/>
    </source>
</evidence>
<dbReference type="InterPro" id="IPR017580">
    <property type="entry name" value="OHCU_decarboxylase-1"/>
</dbReference>
<reference evidence="9" key="1">
    <citation type="submission" date="2017-06" db="EMBL/GenBank/DDBJ databases">
        <title>Herbaspirillum phytohormonus sp. nov., isolated from the root nodule of Robinia pseudoacacia in lead-zinc mine.</title>
        <authorList>
            <person name="Fan M."/>
            <person name="Lin Y."/>
        </authorList>
    </citation>
    <scope>NUCLEOTIDE SEQUENCE [LARGE SCALE GENOMIC DNA]</scope>
    <source>
        <strain evidence="9">SC-089</strain>
    </source>
</reference>
<evidence type="ECO:0000313" key="8">
    <source>
        <dbReference type="EMBL" id="OWT63727.1"/>
    </source>
</evidence>
<dbReference type="NCBIfam" id="TIGR03164">
    <property type="entry name" value="UHCUDC"/>
    <property type="match status" value="1"/>
</dbReference>
<dbReference type="UniPathway" id="UPA00394">
    <property type="reaction ID" value="UER00652"/>
</dbReference>
<feature type="domain" description="Oxo-4-hydroxy-4-carboxy-5-ureidoimidazoline decarboxylase" evidence="7">
    <location>
        <begin position="16"/>
        <end position="171"/>
    </location>
</feature>
<keyword evidence="9" id="KW-1185">Reference proteome</keyword>
<evidence type="ECO:0000256" key="1">
    <source>
        <dbReference type="ARBA" id="ARBA00001163"/>
    </source>
</evidence>
<dbReference type="GO" id="GO:0019628">
    <property type="term" value="P:urate catabolic process"/>
    <property type="evidence" value="ECO:0007669"/>
    <property type="project" value="UniProtKB-UniPathway"/>
</dbReference>
<keyword evidence="6" id="KW-0456">Lyase</keyword>
<dbReference type="RefSeq" id="WP_088602306.1">
    <property type="nucleotide sequence ID" value="NZ_NJIH01000003.1"/>
</dbReference>
<evidence type="ECO:0000259" key="7">
    <source>
        <dbReference type="Pfam" id="PF09349"/>
    </source>
</evidence>
<dbReference type="EMBL" id="NJIH01000003">
    <property type="protein sequence ID" value="OWT63727.1"/>
    <property type="molecule type" value="Genomic_DNA"/>
</dbReference>
<accession>A0A225MQT6</accession>
<dbReference type="SUPFAM" id="SSF158694">
    <property type="entry name" value="UraD-Like"/>
    <property type="match status" value="1"/>
</dbReference>
<evidence type="ECO:0000256" key="3">
    <source>
        <dbReference type="ARBA" id="ARBA00012257"/>
    </source>
</evidence>
<dbReference type="EC" id="4.1.1.97" evidence="3"/>
<protein>
    <recommendedName>
        <fullName evidence="3">2-oxo-4-hydroxy-4-carboxy-5-ureidoimidazoline decarboxylase</fullName>
        <ecNumber evidence="3">4.1.1.97</ecNumber>
    </recommendedName>
</protein>
<dbReference type="PANTHER" id="PTHR43466">
    <property type="entry name" value="2-OXO-4-HYDROXY-4-CARBOXY-5-UREIDOIMIDAZOLINE DECARBOXYLASE-RELATED"/>
    <property type="match status" value="1"/>
</dbReference>
<dbReference type="Gene3D" id="1.10.3330.10">
    <property type="entry name" value="Oxo-4-hydroxy-4-carboxy-5-ureidoimidazoline decarboxylase"/>
    <property type="match status" value="1"/>
</dbReference>
<organism evidence="8 9">
    <name type="scientific">Candidimonas nitroreducens</name>
    <dbReference type="NCBI Taxonomy" id="683354"/>
    <lineage>
        <taxon>Bacteria</taxon>
        <taxon>Pseudomonadati</taxon>
        <taxon>Pseudomonadota</taxon>
        <taxon>Betaproteobacteria</taxon>
        <taxon>Burkholderiales</taxon>
        <taxon>Alcaligenaceae</taxon>
        <taxon>Candidimonas</taxon>
    </lineage>
</organism>
<dbReference type="GO" id="GO:0000255">
    <property type="term" value="P:allantoin metabolic process"/>
    <property type="evidence" value="ECO:0007669"/>
    <property type="project" value="InterPro"/>
</dbReference>
<comment type="pathway">
    <text evidence="2">Purine metabolism; urate degradation; (S)-allantoin from urate: step 3/3.</text>
</comment>
<dbReference type="InterPro" id="IPR036778">
    <property type="entry name" value="OHCU_decarboxylase_sf"/>
</dbReference>
<name>A0A225MQT6_9BURK</name>
<keyword evidence="5" id="KW-0210">Decarboxylase</keyword>
<comment type="caution">
    <text evidence="8">The sequence shown here is derived from an EMBL/GenBank/DDBJ whole genome shotgun (WGS) entry which is preliminary data.</text>
</comment>
<dbReference type="AlphaFoldDB" id="A0A225MQT6"/>
<dbReference type="OrthoDB" id="9808195at2"/>